<feature type="transmembrane region" description="Helical" evidence="5">
    <location>
        <begin position="111"/>
        <end position="133"/>
    </location>
</feature>
<evidence type="ECO:0000256" key="2">
    <source>
        <dbReference type="ARBA" id="ARBA00022692"/>
    </source>
</evidence>
<feature type="transmembrane region" description="Helical" evidence="5">
    <location>
        <begin position="309"/>
        <end position="331"/>
    </location>
</feature>
<evidence type="ECO:0000256" key="4">
    <source>
        <dbReference type="ARBA" id="ARBA00023136"/>
    </source>
</evidence>
<dbReference type="Proteomes" id="UP000182508">
    <property type="component" value="Unassembled WGS sequence"/>
</dbReference>
<gene>
    <name evidence="6" type="ORF">SAMN02910293_02068</name>
</gene>
<evidence type="ECO:0000256" key="5">
    <source>
        <dbReference type="SAM" id="Phobius"/>
    </source>
</evidence>
<feature type="transmembrane region" description="Helical" evidence="5">
    <location>
        <begin position="410"/>
        <end position="433"/>
    </location>
</feature>
<dbReference type="RefSeq" id="WP_074486591.1">
    <property type="nucleotide sequence ID" value="NZ_FMXP01000034.1"/>
</dbReference>
<accession>A0A1G6DA21</accession>
<dbReference type="GO" id="GO:0016020">
    <property type="term" value="C:membrane"/>
    <property type="evidence" value="ECO:0007669"/>
    <property type="project" value="UniProtKB-SubCell"/>
</dbReference>
<evidence type="ECO:0000256" key="3">
    <source>
        <dbReference type="ARBA" id="ARBA00022989"/>
    </source>
</evidence>
<organism evidence="6 7">
    <name type="scientific">Streptococcus henryi</name>
    <dbReference type="NCBI Taxonomy" id="439219"/>
    <lineage>
        <taxon>Bacteria</taxon>
        <taxon>Bacillati</taxon>
        <taxon>Bacillota</taxon>
        <taxon>Bacilli</taxon>
        <taxon>Lactobacillales</taxon>
        <taxon>Streptococcaceae</taxon>
        <taxon>Streptococcus</taxon>
    </lineage>
</organism>
<feature type="transmembrane region" description="Helical" evidence="5">
    <location>
        <begin position="164"/>
        <end position="186"/>
    </location>
</feature>
<feature type="transmembrane region" description="Helical" evidence="5">
    <location>
        <begin position="352"/>
        <end position="371"/>
    </location>
</feature>
<keyword evidence="2 5" id="KW-0812">Transmembrane</keyword>
<feature type="transmembrane region" description="Helical" evidence="5">
    <location>
        <begin position="83"/>
        <end position="105"/>
    </location>
</feature>
<keyword evidence="3 5" id="KW-1133">Transmembrane helix</keyword>
<dbReference type="InterPro" id="IPR052556">
    <property type="entry name" value="PolySynth_Transporter"/>
</dbReference>
<feature type="transmembrane region" description="Helical" evidence="5">
    <location>
        <begin position="140"/>
        <end position="158"/>
    </location>
</feature>
<dbReference type="AlphaFoldDB" id="A0A1G6DA21"/>
<feature type="transmembrane region" description="Helical" evidence="5">
    <location>
        <begin position="41"/>
        <end position="62"/>
    </location>
</feature>
<feature type="transmembrane region" description="Helical" evidence="5">
    <location>
        <begin position="246"/>
        <end position="262"/>
    </location>
</feature>
<comment type="subcellular location">
    <subcellularLocation>
        <location evidence="1">Membrane</location>
        <topology evidence="1">Multi-pass membrane protein</topology>
    </subcellularLocation>
</comment>
<dbReference type="CDD" id="cd13128">
    <property type="entry name" value="MATE_Wzx_like"/>
    <property type="match status" value="1"/>
</dbReference>
<dbReference type="PANTHER" id="PTHR43424:SF1">
    <property type="entry name" value="LOCUS PUTATIVE PROTEIN 1-RELATED"/>
    <property type="match status" value="1"/>
</dbReference>
<feature type="transmembrane region" description="Helical" evidence="5">
    <location>
        <begin position="7"/>
        <end position="29"/>
    </location>
</feature>
<dbReference type="EMBL" id="FMXP01000034">
    <property type="protein sequence ID" value="SDB41978.1"/>
    <property type="molecule type" value="Genomic_DNA"/>
</dbReference>
<evidence type="ECO:0000256" key="1">
    <source>
        <dbReference type="ARBA" id="ARBA00004141"/>
    </source>
</evidence>
<proteinExistence type="predicted"/>
<protein>
    <submittedName>
        <fullName evidence="6">Membrane protein involved in the export of O-antigen and teichoic acid</fullName>
    </submittedName>
</protein>
<dbReference type="STRING" id="439219.SAMN02910293_02068"/>
<evidence type="ECO:0000313" key="6">
    <source>
        <dbReference type="EMBL" id="SDB41978.1"/>
    </source>
</evidence>
<sequence length="473" mass="53228">MKLIKNYFYNMSYQVIAIILPLITVPYISRVLGSDAVGVNSYTNAIITYFVLIANVGLTVYGNRTISYTRDSKYQRSQKFWEIVFIKWIMATVSFLLLIVFIKIYGLYSDFLLIQSIQIFAAAIDISWFFTGLEDFKKTVTRNIVIKVLSAVLILLFVKRTSDLALYIFIVASSTLFGNLTLWTYLRKLIIPIELRNISLKPHLIPVFALFVPQLANQLFMTLNKLMLGNLSTLSQTGYFDNADKIVRILLTAITAVGTVIFPRLANSFKNNDTEKIKKYLKLSFDTVSMISIPITFGLITVSKSFSNIYFGAGFLGINVTLSILAIELIFMGWSTVFGNQFLVAIDKIKGLTISVISATIVLLFSSVIVIPKFGSAGAAVTSVIGEMTIAIVQLFFVKKYIELIPIFKDFYKFFVSGLLMIFACLIINKFITNDWLNIILQVICGGVVYLISLILLKPQIINLKDLKNSFVD</sequence>
<reference evidence="6 7" key="1">
    <citation type="submission" date="2016-10" db="EMBL/GenBank/DDBJ databases">
        <authorList>
            <person name="de Groot N.N."/>
        </authorList>
    </citation>
    <scope>NUCLEOTIDE SEQUENCE [LARGE SCALE GENOMIC DNA]</scope>
    <source>
        <strain evidence="6 7">A-4</strain>
    </source>
</reference>
<feature type="transmembrane region" description="Helical" evidence="5">
    <location>
        <begin position="377"/>
        <end position="398"/>
    </location>
</feature>
<feature type="transmembrane region" description="Helical" evidence="5">
    <location>
        <begin position="283"/>
        <end position="303"/>
    </location>
</feature>
<evidence type="ECO:0000313" key="7">
    <source>
        <dbReference type="Proteomes" id="UP000182508"/>
    </source>
</evidence>
<keyword evidence="4 5" id="KW-0472">Membrane</keyword>
<feature type="transmembrane region" description="Helical" evidence="5">
    <location>
        <begin position="207"/>
        <end position="226"/>
    </location>
</feature>
<dbReference type="InterPro" id="IPR002797">
    <property type="entry name" value="Polysacc_synth"/>
</dbReference>
<name>A0A1G6DA21_9STRE</name>
<dbReference type="PANTHER" id="PTHR43424">
    <property type="entry name" value="LOCUS PUTATIVE PROTEIN 1-RELATED"/>
    <property type="match status" value="1"/>
</dbReference>
<keyword evidence="7" id="KW-1185">Reference proteome</keyword>
<dbReference type="Pfam" id="PF01943">
    <property type="entry name" value="Polysacc_synt"/>
    <property type="match status" value="1"/>
</dbReference>
<feature type="transmembrane region" description="Helical" evidence="5">
    <location>
        <begin position="439"/>
        <end position="457"/>
    </location>
</feature>